<protein>
    <recommendedName>
        <fullName evidence="3">Right-handed parallel beta-helix repeat-containing protein</fullName>
    </recommendedName>
</protein>
<reference evidence="1" key="1">
    <citation type="submission" date="2020-09" db="EMBL/GenBank/DDBJ databases">
        <authorList>
            <person name="Kim M.K."/>
        </authorList>
    </citation>
    <scope>NUCLEOTIDE SEQUENCE</scope>
    <source>
        <strain evidence="1">BT702</strain>
    </source>
</reference>
<dbReference type="AlphaFoldDB" id="A0A926XXR2"/>
<dbReference type="RefSeq" id="WP_190887859.1">
    <property type="nucleotide sequence ID" value="NZ_JACWZY010000012.1"/>
</dbReference>
<sequence>MFSLSINVPTGRAYVRSATGTNDGTSWPNAITSLQSALQPGCPLPEVWVARGVYKPTATTNRAISFTIANGVSVYGGFAGNETSLVGRNLSLNPTVLSGDIDNDDTNTDGNSIAESISDVKGNNSSNVVTVLPSAVARLDGFIITGGVVITTGADDRGAGLYSRGQIMVANCRFHGNRGLKGAAIGVFGGTLMCVNTSFSGNQADNGGALLTSTGSSTLINCTVMNNHVLNGGGIGADAGANATLLNTIVWNNTALNANSVYGSLNITYSNVQSITTVIGNIQQDPMVENAALGYLRLKLGSPMVNMGGPATTTNQAGFSFLIWLALLDSVADVSISAPMSFRGRVVLFLQRKPATGTMPVSGQLGLCRRQAT</sequence>
<dbReference type="Proteomes" id="UP000598820">
    <property type="component" value="Unassembled WGS sequence"/>
</dbReference>
<accession>A0A926XXR2</accession>
<dbReference type="EMBL" id="JACWZY010000012">
    <property type="protein sequence ID" value="MBD2702001.1"/>
    <property type="molecule type" value="Genomic_DNA"/>
</dbReference>
<comment type="caution">
    <text evidence="1">The sequence shown here is derived from an EMBL/GenBank/DDBJ whole genome shotgun (WGS) entry which is preliminary data.</text>
</comment>
<name>A0A926XXR2_9BACT</name>
<organism evidence="1 2">
    <name type="scientific">Spirosoma profusum</name>
    <dbReference type="NCBI Taxonomy" id="2771354"/>
    <lineage>
        <taxon>Bacteria</taxon>
        <taxon>Pseudomonadati</taxon>
        <taxon>Bacteroidota</taxon>
        <taxon>Cytophagia</taxon>
        <taxon>Cytophagales</taxon>
        <taxon>Cytophagaceae</taxon>
        <taxon>Spirosoma</taxon>
    </lineage>
</organism>
<dbReference type="Gene3D" id="2.160.20.10">
    <property type="entry name" value="Single-stranded right-handed beta-helix, Pectin lyase-like"/>
    <property type="match status" value="1"/>
</dbReference>
<evidence type="ECO:0008006" key="3">
    <source>
        <dbReference type="Google" id="ProtNLM"/>
    </source>
</evidence>
<gene>
    <name evidence="1" type="ORF">IC229_15230</name>
</gene>
<dbReference type="InterPro" id="IPR011050">
    <property type="entry name" value="Pectin_lyase_fold/virulence"/>
</dbReference>
<dbReference type="InterPro" id="IPR012334">
    <property type="entry name" value="Pectin_lyas_fold"/>
</dbReference>
<keyword evidence="2" id="KW-1185">Reference proteome</keyword>
<dbReference type="SUPFAM" id="SSF51126">
    <property type="entry name" value="Pectin lyase-like"/>
    <property type="match status" value="1"/>
</dbReference>
<evidence type="ECO:0000313" key="1">
    <source>
        <dbReference type="EMBL" id="MBD2702001.1"/>
    </source>
</evidence>
<proteinExistence type="predicted"/>
<evidence type="ECO:0000313" key="2">
    <source>
        <dbReference type="Proteomes" id="UP000598820"/>
    </source>
</evidence>